<dbReference type="EMBL" id="JABBWM010000380">
    <property type="protein sequence ID" value="KAG2081754.1"/>
    <property type="molecule type" value="Genomic_DNA"/>
</dbReference>
<dbReference type="GeneID" id="64705617"/>
<protein>
    <submittedName>
        <fullName evidence="1">Uncharacterized protein</fullName>
    </submittedName>
</protein>
<name>A0A9P7ERB1_9AGAM</name>
<proteinExistence type="predicted"/>
<evidence type="ECO:0000313" key="1">
    <source>
        <dbReference type="EMBL" id="KAG2081754.1"/>
    </source>
</evidence>
<evidence type="ECO:0000313" key="2">
    <source>
        <dbReference type="Proteomes" id="UP000823399"/>
    </source>
</evidence>
<keyword evidence="2" id="KW-1185">Reference proteome</keyword>
<organism evidence="1 2">
    <name type="scientific">Suillus discolor</name>
    <dbReference type="NCBI Taxonomy" id="1912936"/>
    <lineage>
        <taxon>Eukaryota</taxon>
        <taxon>Fungi</taxon>
        <taxon>Dikarya</taxon>
        <taxon>Basidiomycota</taxon>
        <taxon>Agaricomycotina</taxon>
        <taxon>Agaricomycetes</taxon>
        <taxon>Agaricomycetidae</taxon>
        <taxon>Boletales</taxon>
        <taxon>Suillineae</taxon>
        <taxon>Suillaceae</taxon>
        <taxon>Suillus</taxon>
    </lineage>
</organism>
<gene>
    <name evidence="1" type="ORF">F5147DRAFT_805807</name>
</gene>
<reference evidence="1" key="1">
    <citation type="journal article" date="2020" name="New Phytol.">
        <title>Comparative genomics reveals dynamic genome evolution in host specialist ectomycorrhizal fungi.</title>
        <authorList>
            <person name="Lofgren L.A."/>
            <person name="Nguyen N.H."/>
            <person name="Vilgalys R."/>
            <person name="Ruytinx J."/>
            <person name="Liao H.L."/>
            <person name="Branco S."/>
            <person name="Kuo A."/>
            <person name="LaButti K."/>
            <person name="Lipzen A."/>
            <person name="Andreopoulos W."/>
            <person name="Pangilinan J."/>
            <person name="Riley R."/>
            <person name="Hundley H."/>
            <person name="Na H."/>
            <person name="Barry K."/>
            <person name="Grigoriev I.V."/>
            <person name="Stajich J.E."/>
            <person name="Kennedy P.G."/>
        </authorList>
    </citation>
    <scope>NUCLEOTIDE SEQUENCE</scope>
    <source>
        <strain evidence="1">FC423</strain>
    </source>
</reference>
<comment type="caution">
    <text evidence="1">The sequence shown here is derived from an EMBL/GenBank/DDBJ whole genome shotgun (WGS) entry which is preliminary data.</text>
</comment>
<accession>A0A9P7ERB1</accession>
<dbReference type="Proteomes" id="UP000823399">
    <property type="component" value="Unassembled WGS sequence"/>
</dbReference>
<sequence length="242" mass="26873">MSKCFGHAQDSQVKLTLDAQGMEALEDSKKEYQMLERLVKGWKAKVIKPPHEKSVVPANNAGDTTAVEKESLPAAAPAKEVTNMGIPFAWHQMLLLCWHKAGVFVHQTKLKAKPQARTCTALPQGAAPTKKVRTSSMILAWPMIPAMTTNDVEPSESEPEVEMEVEIQEGIDDNEDFLWGENEELRICTKWYGEVLIHACQHVRAQEAKQLLASNKAFLSSALVAPNRVKFQEYNNPLGPLG</sequence>
<dbReference type="RefSeq" id="XP_041284235.1">
    <property type="nucleotide sequence ID" value="XM_041443358.1"/>
</dbReference>
<dbReference type="AlphaFoldDB" id="A0A9P7ERB1"/>